<feature type="compositionally biased region" description="Basic and acidic residues" evidence="1">
    <location>
        <begin position="196"/>
        <end position="214"/>
    </location>
</feature>
<evidence type="ECO:0008006" key="3">
    <source>
        <dbReference type="Google" id="ProtNLM"/>
    </source>
</evidence>
<name>A0A8S9J665_BRACR</name>
<feature type="region of interest" description="Disordered" evidence="1">
    <location>
        <begin position="179"/>
        <end position="214"/>
    </location>
</feature>
<organism evidence="2">
    <name type="scientific">Brassica cretica</name>
    <name type="common">Mustard</name>
    <dbReference type="NCBI Taxonomy" id="69181"/>
    <lineage>
        <taxon>Eukaryota</taxon>
        <taxon>Viridiplantae</taxon>
        <taxon>Streptophyta</taxon>
        <taxon>Embryophyta</taxon>
        <taxon>Tracheophyta</taxon>
        <taxon>Spermatophyta</taxon>
        <taxon>Magnoliopsida</taxon>
        <taxon>eudicotyledons</taxon>
        <taxon>Gunneridae</taxon>
        <taxon>Pentapetalae</taxon>
        <taxon>rosids</taxon>
        <taxon>malvids</taxon>
        <taxon>Brassicales</taxon>
        <taxon>Brassicaceae</taxon>
        <taxon>Brassiceae</taxon>
        <taxon>Brassica</taxon>
    </lineage>
</organism>
<evidence type="ECO:0000313" key="2">
    <source>
        <dbReference type="EMBL" id="KAF2576627.1"/>
    </source>
</evidence>
<gene>
    <name evidence="2" type="ORF">F2Q70_00005127</name>
</gene>
<accession>A0A8S9J665</accession>
<feature type="compositionally biased region" description="Polar residues" evidence="1">
    <location>
        <begin position="182"/>
        <end position="191"/>
    </location>
</feature>
<dbReference type="PANTHER" id="PTHR33223">
    <property type="entry name" value="CCHC-TYPE DOMAIN-CONTAINING PROTEIN"/>
    <property type="match status" value="1"/>
</dbReference>
<dbReference type="PANTHER" id="PTHR33223:SF9">
    <property type="entry name" value="RETROTRANSPOSON GAG DOMAIN-CONTAINING PROTEIN"/>
    <property type="match status" value="1"/>
</dbReference>
<proteinExistence type="predicted"/>
<comment type="caution">
    <text evidence="2">The sequence shown here is derived from an EMBL/GenBank/DDBJ whole genome shotgun (WGS) entry which is preliminary data.</text>
</comment>
<dbReference type="EMBL" id="QGKY02001015">
    <property type="protein sequence ID" value="KAF2576627.1"/>
    <property type="molecule type" value="Genomic_DNA"/>
</dbReference>
<reference evidence="2" key="1">
    <citation type="submission" date="2019-12" db="EMBL/GenBank/DDBJ databases">
        <title>Genome sequencing and annotation of Brassica cretica.</title>
        <authorList>
            <person name="Studholme D.J."/>
            <person name="Sarris P.F."/>
        </authorList>
    </citation>
    <scope>NUCLEOTIDE SEQUENCE</scope>
    <source>
        <strain evidence="2">PFS-102/07</strain>
        <tissue evidence="2">Leaf</tissue>
    </source>
</reference>
<evidence type="ECO:0000256" key="1">
    <source>
        <dbReference type="SAM" id="MobiDB-lite"/>
    </source>
</evidence>
<protein>
    <recommendedName>
        <fullName evidence="3">Retrotransposon gag domain-containing protein</fullName>
    </recommendedName>
</protein>
<sequence length="345" mass="38551">MRLRRDSKLEPGTFRDPVLVLVSNYATTVSMVLYSLRGVFWDPSCASFRCDESKSFLAPRWLMNPKVVLSGYCHTGARSSDGGVEPGWARGLGVQGRNRWWSSRYAAGSMELRYALMSMECPCRPLVGEGLLGVKYSLGGFRIRELWSWMFSLIDGRFLLIDGHVPLFFRQEKSLGLEDGARSQTRGQGTVTPEPGGRDLGPRGRNLDPGGRDLKDGSWSNRFMEYFSLTGSYADTPFTDNIALIEMPRKFSFPNINMYDGAGDPDNHIARYKQSMLAVALPREFREATMCKGFGSTLIGPALQWYINLPIGSISSFATLSNGFVEQFASSRNLEKTSDSLYEIL</sequence>
<dbReference type="AlphaFoldDB" id="A0A8S9J665"/>